<dbReference type="GO" id="GO:0043886">
    <property type="term" value="F:structural constituent of carboxysome shell"/>
    <property type="evidence" value="ECO:0007669"/>
    <property type="project" value="UniProtKB-ARBA"/>
</dbReference>
<proteinExistence type="inferred from homology"/>
<evidence type="ECO:0000256" key="3">
    <source>
        <dbReference type="ARBA" id="ARBA00022737"/>
    </source>
</evidence>
<dbReference type="PANTHER" id="PTHR23416:SF23">
    <property type="entry name" value="ACETYLTRANSFERASE C18B11.09C-RELATED"/>
    <property type="match status" value="1"/>
</dbReference>
<dbReference type="InterPro" id="IPR001451">
    <property type="entry name" value="Hexapep"/>
</dbReference>
<evidence type="ECO:0000313" key="4">
    <source>
        <dbReference type="EMBL" id="BBH40319.1"/>
    </source>
</evidence>
<dbReference type="InterPro" id="IPR018357">
    <property type="entry name" value="Hexapep_transf_CS"/>
</dbReference>
<dbReference type="Pfam" id="PF00132">
    <property type="entry name" value="Hexapep"/>
    <property type="match status" value="1"/>
</dbReference>
<evidence type="ECO:0000256" key="1">
    <source>
        <dbReference type="ARBA" id="ARBA00007274"/>
    </source>
</evidence>
<dbReference type="Gene3D" id="2.160.10.10">
    <property type="entry name" value="Hexapeptide repeat proteins"/>
    <property type="match status" value="1"/>
</dbReference>
<dbReference type="SUPFAM" id="SSF51161">
    <property type="entry name" value="Trimeric LpxA-like enzymes"/>
    <property type="match status" value="1"/>
</dbReference>
<protein>
    <submittedName>
        <fullName evidence="4">Maltose O-acetyltransferase like</fullName>
    </submittedName>
</protein>
<dbReference type="InterPro" id="IPR011004">
    <property type="entry name" value="Trimer_LpxA-like_sf"/>
</dbReference>
<comment type="similarity">
    <text evidence="1">Belongs to the transferase hexapeptide repeat family.</text>
</comment>
<evidence type="ECO:0000313" key="5">
    <source>
        <dbReference type="Proteomes" id="UP000278152"/>
    </source>
</evidence>
<sequence length="202" mass="22410">MFNLNHKLYLLISKFLEEQQKIEKLQKLAESATFDSSVKFYGNCVNHQNDKSLIKIGENRVILGELAIFAYGGKIEIGKDCYMGEGTRIRSANSIKIGNEVIIADDVSIYDTDAHSLNYVLRQKEFMEVLILNNLIKDAKDVDIQSAPVVIEDHVWIGFNVAILKGVTIEKGAIIGAGSVVTQDVEPFTVVAGNPAKIIKRL</sequence>
<keyword evidence="3" id="KW-0677">Repeat</keyword>
<dbReference type="EMBL" id="AP019314">
    <property type="protein sequence ID" value="BBH40319.1"/>
    <property type="molecule type" value="Genomic_DNA"/>
</dbReference>
<organism evidence="4 5">
    <name type="scientific">Microcystis viridis NIES-102</name>
    <dbReference type="NCBI Taxonomy" id="213615"/>
    <lineage>
        <taxon>Bacteria</taxon>
        <taxon>Bacillati</taxon>
        <taxon>Cyanobacteriota</taxon>
        <taxon>Cyanophyceae</taxon>
        <taxon>Oscillatoriophycideae</taxon>
        <taxon>Chroococcales</taxon>
        <taxon>Microcystaceae</taxon>
        <taxon>Microcystis</taxon>
    </lineage>
</organism>
<name>A0A3G9JZW2_MICVR</name>
<dbReference type="CDD" id="cd04647">
    <property type="entry name" value="LbH_MAT_like"/>
    <property type="match status" value="1"/>
</dbReference>
<accession>A0A3G9JZW2</accession>
<reference evidence="4 5" key="1">
    <citation type="submission" date="2018-11" db="EMBL/GenBank/DDBJ databases">
        <title>Complete genome sequence of Microcystis aeruginosa NIES-102.</title>
        <authorList>
            <person name="Yamaguchi H."/>
            <person name="Suzuki S."/>
            <person name="Kawachi M."/>
        </authorList>
    </citation>
    <scope>NUCLEOTIDE SEQUENCE [LARGE SCALE GENOMIC DNA]</scope>
    <source>
        <strain evidence="4 5">NIES-102</strain>
    </source>
</reference>
<dbReference type="PROSITE" id="PS00101">
    <property type="entry name" value="HEXAPEP_TRANSFERASES"/>
    <property type="match status" value="1"/>
</dbReference>
<gene>
    <name evidence="4" type="ORF">myaer102_28750</name>
</gene>
<dbReference type="InterPro" id="IPR051159">
    <property type="entry name" value="Hexapeptide_acetyltransf"/>
</dbReference>
<evidence type="ECO:0000256" key="2">
    <source>
        <dbReference type="ARBA" id="ARBA00022679"/>
    </source>
</evidence>
<dbReference type="RefSeq" id="WP_012267915.1">
    <property type="nucleotide sequence ID" value="NZ_AP019314.1"/>
</dbReference>
<dbReference type="Proteomes" id="UP000278152">
    <property type="component" value="Chromosome"/>
</dbReference>
<dbReference type="KEGG" id="mvz:myaer102_28750"/>
<dbReference type="GO" id="GO:0005829">
    <property type="term" value="C:cytosol"/>
    <property type="evidence" value="ECO:0007669"/>
    <property type="project" value="TreeGrafter"/>
</dbReference>
<dbReference type="GO" id="GO:0031470">
    <property type="term" value="C:carboxysome"/>
    <property type="evidence" value="ECO:0007669"/>
    <property type="project" value="UniProtKB-ARBA"/>
</dbReference>
<keyword evidence="2 4" id="KW-0808">Transferase</keyword>
<dbReference type="AlphaFoldDB" id="A0A3G9JZW2"/>
<dbReference type="GO" id="GO:0008374">
    <property type="term" value="F:O-acyltransferase activity"/>
    <property type="evidence" value="ECO:0007669"/>
    <property type="project" value="TreeGrafter"/>
</dbReference>
<dbReference type="PANTHER" id="PTHR23416">
    <property type="entry name" value="SIALIC ACID SYNTHASE-RELATED"/>
    <property type="match status" value="1"/>
</dbReference>